<dbReference type="Pfam" id="PF00112">
    <property type="entry name" value="Peptidase_C1"/>
    <property type="match status" value="1"/>
</dbReference>
<evidence type="ECO:0000256" key="1">
    <source>
        <dbReference type="ARBA" id="ARBA00008455"/>
    </source>
</evidence>
<dbReference type="InterPro" id="IPR039417">
    <property type="entry name" value="Peptidase_C1A_papain-like"/>
</dbReference>
<dbReference type="GO" id="GO:0008234">
    <property type="term" value="F:cysteine-type peptidase activity"/>
    <property type="evidence" value="ECO:0007669"/>
    <property type="project" value="UniProtKB-KW"/>
</dbReference>
<dbReference type="PANTHER" id="PTHR12411">
    <property type="entry name" value="CYSTEINE PROTEASE FAMILY C1-RELATED"/>
    <property type="match status" value="1"/>
</dbReference>
<evidence type="ECO:0000259" key="10">
    <source>
        <dbReference type="SMART" id="SM00043"/>
    </source>
</evidence>
<evidence type="ECO:0000256" key="6">
    <source>
        <dbReference type="ARBA" id="ARBA00023145"/>
    </source>
</evidence>
<dbReference type="InterPro" id="IPR038765">
    <property type="entry name" value="Papain-like_cys_pep_sf"/>
</dbReference>
<keyword evidence="4" id="KW-0378">Hydrolase</keyword>
<feature type="domain" description="Cathepsin propeptide inhibitor" evidence="12">
    <location>
        <begin position="187"/>
        <end position="244"/>
    </location>
</feature>
<keyword evidence="3 9" id="KW-0732">Signal</keyword>
<dbReference type="SMART" id="SM00645">
    <property type="entry name" value="Pept_C1"/>
    <property type="match status" value="1"/>
</dbReference>
<dbReference type="Pfam" id="PF00031">
    <property type="entry name" value="Cystatin"/>
    <property type="match status" value="1"/>
</dbReference>
<dbReference type="SMART" id="SM00848">
    <property type="entry name" value="Inhibitor_I29"/>
    <property type="match status" value="1"/>
</dbReference>
<dbReference type="InterPro" id="IPR025660">
    <property type="entry name" value="Pept_his_AS"/>
</dbReference>
<dbReference type="SMART" id="SM00043">
    <property type="entry name" value="CY"/>
    <property type="match status" value="1"/>
</dbReference>
<keyword evidence="8" id="KW-0325">Glycoprotein</keyword>
<comment type="similarity">
    <text evidence="1">Belongs to the peptidase C1 family.</text>
</comment>
<dbReference type="CDD" id="cd00042">
    <property type="entry name" value="CY"/>
    <property type="match status" value="1"/>
</dbReference>
<dbReference type="PRINTS" id="PR00705">
    <property type="entry name" value="PAPAIN"/>
</dbReference>
<reference evidence="14" key="1">
    <citation type="submission" date="2022-11" db="UniProtKB">
        <authorList>
            <consortium name="WormBaseParasite"/>
        </authorList>
    </citation>
    <scope>IDENTIFICATION</scope>
</reference>
<dbReference type="GO" id="GO:0006508">
    <property type="term" value="P:proteolysis"/>
    <property type="evidence" value="ECO:0007669"/>
    <property type="project" value="UniProtKB-KW"/>
</dbReference>
<evidence type="ECO:0000256" key="2">
    <source>
        <dbReference type="ARBA" id="ARBA00022670"/>
    </source>
</evidence>
<keyword evidence="2" id="KW-0645">Protease</keyword>
<protein>
    <submittedName>
        <fullName evidence="14">Cysteine proteinase</fullName>
    </submittedName>
</protein>
<dbReference type="PROSITE" id="PS00139">
    <property type="entry name" value="THIOL_PROTEASE_CYS"/>
    <property type="match status" value="1"/>
</dbReference>
<proteinExistence type="inferred from homology"/>
<dbReference type="InterPro" id="IPR000169">
    <property type="entry name" value="Pept_cys_AS"/>
</dbReference>
<dbReference type="Gene3D" id="3.10.450.10">
    <property type="match status" value="1"/>
</dbReference>
<dbReference type="InterPro" id="IPR000010">
    <property type="entry name" value="Cystatin_dom"/>
</dbReference>
<evidence type="ECO:0000256" key="8">
    <source>
        <dbReference type="ARBA" id="ARBA00023180"/>
    </source>
</evidence>
<dbReference type="Proteomes" id="UP000887540">
    <property type="component" value="Unplaced"/>
</dbReference>
<keyword evidence="5" id="KW-0788">Thiol protease</keyword>
<dbReference type="Pfam" id="PF08246">
    <property type="entry name" value="Inhibitor_I29"/>
    <property type="match status" value="1"/>
</dbReference>
<feature type="chain" id="PRO_5036997549" evidence="9">
    <location>
        <begin position="22"/>
        <end position="489"/>
    </location>
</feature>
<dbReference type="InterPro" id="IPR013201">
    <property type="entry name" value="Prot_inhib_I29"/>
</dbReference>
<organism evidence="13 14">
    <name type="scientific">Acrobeloides nanus</name>
    <dbReference type="NCBI Taxonomy" id="290746"/>
    <lineage>
        <taxon>Eukaryota</taxon>
        <taxon>Metazoa</taxon>
        <taxon>Ecdysozoa</taxon>
        <taxon>Nematoda</taxon>
        <taxon>Chromadorea</taxon>
        <taxon>Rhabditida</taxon>
        <taxon>Tylenchina</taxon>
        <taxon>Cephalobomorpha</taxon>
        <taxon>Cephaloboidea</taxon>
        <taxon>Cephalobidae</taxon>
        <taxon>Acrobeloides</taxon>
    </lineage>
</organism>
<dbReference type="FunFam" id="3.90.70.10:FF:000130">
    <property type="entry name" value="Cysteine proteinase 1"/>
    <property type="match status" value="1"/>
</dbReference>
<feature type="signal peptide" evidence="9">
    <location>
        <begin position="1"/>
        <end position="21"/>
    </location>
</feature>
<dbReference type="PROSITE" id="PS00639">
    <property type="entry name" value="THIOL_PROTEASE_HIS"/>
    <property type="match status" value="1"/>
</dbReference>
<dbReference type="AlphaFoldDB" id="A0A914DFY1"/>
<dbReference type="CDD" id="cd02248">
    <property type="entry name" value="Peptidase_C1A"/>
    <property type="match status" value="1"/>
</dbReference>
<evidence type="ECO:0000256" key="4">
    <source>
        <dbReference type="ARBA" id="ARBA00022801"/>
    </source>
</evidence>
<evidence type="ECO:0000256" key="3">
    <source>
        <dbReference type="ARBA" id="ARBA00022729"/>
    </source>
</evidence>
<name>A0A914DFY1_9BILA</name>
<dbReference type="SUPFAM" id="SSF54001">
    <property type="entry name" value="Cysteine proteinases"/>
    <property type="match status" value="1"/>
</dbReference>
<evidence type="ECO:0000256" key="7">
    <source>
        <dbReference type="ARBA" id="ARBA00023157"/>
    </source>
</evidence>
<feature type="domain" description="Peptidase C1A papain C-terminal" evidence="11">
    <location>
        <begin position="276"/>
        <end position="487"/>
    </location>
</feature>
<keyword evidence="6" id="KW-0865">Zymogen</keyword>
<dbReference type="InterPro" id="IPR013128">
    <property type="entry name" value="Peptidase_C1A"/>
</dbReference>
<accession>A0A914DFY1</accession>
<keyword evidence="13" id="KW-1185">Reference proteome</keyword>
<dbReference type="PROSITE" id="PS00640">
    <property type="entry name" value="THIOL_PROTEASE_ASN"/>
    <property type="match status" value="1"/>
</dbReference>
<dbReference type="WBParaSite" id="ACRNAN_scaffold2410.g28407.t1">
    <property type="protein sequence ID" value="ACRNAN_scaffold2410.g28407.t1"/>
    <property type="gene ID" value="ACRNAN_scaffold2410.g28407"/>
</dbReference>
<dbReference type="SUPFAM" id="SSF54403">
    <property type="entry name" value="Cystatin/monellin"/>
    <property type="match status" value="1"/>
</dbReference>
<dbReference type="Gene3D" id="3.90.70.10">
    <property type="entry name" value="Cysteine proteinases"/>
    <property type="match status" value="1"/>
</dbReference>
<dbReference type="GO" id="GO:0004869">
    <property type="term" value="F:cysteine-type endopeptidase inhibitor activity"/>
    <property type="evidence" value="ECO:0007669"/>
    <property type="project" value="InterPro"/>
</dbReference>
<dbReference type="InterPro" id="IPR000668">
    <property type="entry name" value="Peptidase_C1A_C"/>
</dbReference>
<evidence type="ECO:0000313" key="13">
    <source>
        <dbReference type="Proteomes" id="UP000887540"/>
    </source>
</evidence>
<evidence type="ECO:0000256" key="5">
    <source>
        <dbReference type="ARBA" id="ARBA00022807"/>
    </source>
</evidence>
<keyword evidence="7" id="KW-1015">Disulfide bond</keyword>
<evidence type="ECO:0000256" key="9">
    <source>
        <dbReference type="SAM" id="SignalP"/>
    </source>
</evidence>
<evidence type="ECO:0000259" key="12">
    <source>
        <dbReference type="SMART" id="SM00848"/>
    </source>
</evidence>
<evidence type="ECO:0000313" key="14">
    <source>
        <dbReference type="WBParaSite" id="ACRNAN_scaffold2410.g28407.t1"/>
    </source>
</evidence>
<dbReference type="InterPro" id="IPR046350">
    <property type="entry name" value="Cystatin_sf"/>
</dbReference>
<evidence type="ECO:0000259" key="11">
    <source>
        <dbReference type="SMART" id="SM00645"/>
    </source>
</evidence>
<sequence>MLILSSGYFLLVLSFIYSNNAAVLLGADGDDVVQDDDPKNDEYFHTLAERAVNKINADGNDIKHWKLDKLISGKKQVIAGVKYNLKFSMVRTECEKQKDAELAEMELCSVRDDAPKEVCEFDVIVKQWEDSEKYVNNGCIRQEMYPKKNAEHKLRNNQENLVTKTAENVLKISENIKPKDFSSWNLFNGFIDRFAKAYSSKKEILRRFKIYKRNLRIAKIWQDNDQGTAVYGETPFMDMTPAEFRKIYLPYRWQKPAQPVRRLNATELSQLGDELSATSVDWRTKGVVTPVKNQGACGSCWAFSVTGNIEGQWAKKSGKLVSLSEQELVDCDIVDQGCNGGLPLNAYKEIIRIGGLEPEAEYPYDARKETCHLARKDIAVYINDSVQLPQDEAKMAIWLFKNGPISIGVNASPLQFYRHGISHPWKVFCSPLFLNHGVLIVGYGQEGNKPFWIIKNSWGESWGENGYYRLYRGKNVCGVNEMATSSIIH</sequence>
<dbReference type="InterPro" id="IPR025661">
    <property type="entry name" value="Pept_asp_AS"/>
</dbReference>
<feature type="domain" description="Cystatin" evidence="10">
    <location>
        <begin position="25"/>
        <end position="140"/>
    </location>
</feature>